<evidence type="ECO:0000313" key="6">
    <source>
        <dbReference type="WBParaSite" id="ASIM_0001596801-mRNA-1"/>
    </source>
</evidence>
<dbReference type="Pfam" id="PF08626">
    <property type="entry name" value="TRAPPC9-Trs120"/>
    <property type="match status" value="1"/>
</dbReference>
<dbReference type="OrthoDB" id="5848967at2759"/>
<comment type="similarity">
    <text evidence="1">Belongs to the NIBP family.</text>
</comment>
<dbReference type="GO" id="GO:0005802">
    <property type="term" value="C:trans-Golgi network"/>
    <property type="evidence" value="ECO:0007669"/>
    <property type="project" value="TreeGrafter"/>
</dbReference>
<organism evidence="6">
    <name type="scientific">Anisakis simplex</name>
    <name type="common">Herring worm</name>
    <dbReference type="NCBI Taxonomy" id="6269"/>
    <lineage>
        <taxon>Eukaryota</taxon>
        <taxon>Metazoa</taxon>
        <taxon>Ecdysozoa</taxon>
        <taxon>Nematoda</taxon>
        <taxon>Chromadorea</taxon>
        <taxon>Rhabditida</taxon>
        <taxon>Spirurina</taxon>
        <taxon>Ascaridomorpha</taxon>
        <taxon>Ascaridoidea</taxon>
        <taxon>Anisakidae</taxon>
        <taxon>Anisakis</taxon>
        <taxon>Anisakis simplex complex</taxon>
    </lineage>
</organism>
<evidence type="ECO:0000256" key="2">
    <source>
        <dbReference type="SAM" id="MobiDB-lite"/>
    </source>
</evidence>
<evidence type="ECO:0000259" key="3">
    <source>
        <dbReference type="Pfam" id="PF08626"/>
    </source>
</evidence>
<evidence type="ECO:0000256" key="1">
    <source>
        <dbReference type="ARBA" id="ARBA00008459"/>
    </source>
</evidence>
<reference evidence="6" key="1">
    <citation type="submission" date="2017-02" db="UniProtKB">
        <authorList>
            <consortium name="WormBaseParasite"/>
        </authorList>
    </citation>
    <scope>IDENTIFICATION</scope>
</reference>
<protein>
    <submittedName>
        <fullName evidence="6">Trafficking protein particle complex subunit 9 (inferred by orthology to a human protein)</fullName>
    </submittedName>
</protein>
<dbReference type="EMBL" id="UYRR01032282">
    <property type="protein sequence ID" value="VDK54944.1"/>
    <property type="molecule type" value="Genomic_DNA"/>
</dbReference>
<dbReference type="InterPro" id="IPR058563">
    <property type="entry name" value="Trs120_TRAPPC9_N"/>
</dbReference>
<feature type="domain" description="Trs120/TRAPPC9 N-terminal" evidence="3">
    <location>
        <begin position="141"/>
        <end position="309"/>
    </location>
</feature>
<accession>A0A0M3K4S7</accession>
<evidence type="ECO:0000313" key="5">
    <source>
        <dbReference type="Proteomes" id="UP000267096"/>
    </source>
</evidence>
<proteinExistence type="inferred from homology"/>
<reference evidence="4 5" key="2">
    <citation type="submission" date="2018-11" db="EMBL/GenBank/DDBJ databases">
        <authorList>
            <consortium name="Pathogen Informatics"/>
        </authorList>
    </citation>
    <scope>NUCLEOTIDE SEQUENCE [LARGE SCALE GENOMIC DNA]</scope>
</reference>
<dbReference type="Proteomes" id="UP000267096">
    <property type="component" value="Unassembled WGS sequence"/>
</dbReference>
<name>A0A0M3K4S7_ANISI</name>
<gene>
    <name evidence="4" type="ORF">ASIM_LOCUS15375</name>
</gene>
<dbReference type="PANTHER" id="PTHR21512:SF5">
    <property type="entry name" value="TRAFFICKING PROTEIN PARTICLE COMPLEX SUBUNIT 9"/>
    <property type="match status" value="1"/>
</dbReference>
<dbReference type="WBParaSite" id="ASIM_0001596801-mRNA-1">
    <property type="protein sequence ID" value="ASIM_0001596801-mRNA-1"/>
    <property type="gene ID" value="ASIM_0001596801"/>
</dbReference>
<keyword evidence="5" id="KW-1185">Reference proteome</keyword>
<feature type="compositionally biased region" description="Low complexity" evidence="2">
    <location>
        <begin position="112"/>
        <end position="121"/>
    </location>
</feature>
<dbReference type="AlphaFoldDB" id="A0A0M3K4S7"/>
<evidence type="ECO:0000313" key="4">
    <source>
        <dbReference type="EMBL" id="VDK54944.1"/>
    </source>
</evidence>
<dbReference type="InterPro" id="IPR013935">
    <property type="entry name" value="Trs120_TRAPPC9"/>
</dbReference>
<sequence>MDTSNAVIPSAVDHCRMLILIRQFGYRSPTTFNRILERLQRIQSLQVSDNPKRVIVANFTSSVNASLLKFGELQAHRRVIGLIGIIHCNKAPNECEQASTSALNGDVDETSSSDASTDTHATRRASSSRRQSCLSSLSLPQIKQLYDSSKEEYSSTLVDSRCITIGYANDVLSDTWSSRELLSFNSLEESDSLENGIREFMRSIFFVIESRRLDLSFEKVENPPCPALPDEQKYRMGLENKTSKQYKRKCVGRLRKQVADYTLMTGLPTLALDAYQASIDLLKQCNDLLWLAAAYEGWACSAMIIKYDLTGEVIPTSSMQRVSSMTTDQMRSLHDLSQQHSLGLRFSPGLRFIF</sequence>
<feature type="region of interest" description="Disordered" evidence="2">
    <location>
        <begin position="99"/>
        <end position="129"/>
    </location>
</feature>
<dbReference type="PANTHER" id="PTHR21512">
    <property type="entry name" value="TRAFFICKING PROTEIN PARTICLE COMPLEX SUBUNIT 9"/>
    <property type="match status" value="1"/>
</dbReference>